<accession>A0AA41UIE6</accession>
<evidence type="ECO:0000256" key="1">
    <source>
        <dbReference type="ARBA" id="ARBA00023015"/>
    </source>
</evidence>
<dbReference type="Pfam" id="PF00989">
    <property type="entry name" value="PAS"/>
    <property type="match status" value="1"/>
</dbReference>
<dbReference type="Gene3D" id="1.10.10.10">
    <property type="entry name" value="Winged helix-like DNA-binding domain superfamily/Winged helix DNA-binding domain"/>
    <property type="match status" value="1"/>
</dbReference>
<evidence type="ECO:0000256" key="3">
    <source>
        <dbReference type="SAM" id="Coils"/>
    </source>
</evidence>
<reference evidence="7" key="1">
    <citation type="submission" date="2022-04" db="EMBL/GenBank/DDBJ databases">
        <title>Desulfatitalea alkaliphila sp. nov., a novel anaerobic sulfate-reducing bacterium isolated from terrestrial mud volcano, Taman Peninsula, Russia.</title>
        <authorList>
            <person name="Khomyakova M.A."/>
            <person name="Merkel A.Y."/>
            <person name="Slobodkin A.I."/>
        </authorList>
    </citation>
    <scope>NUCLEOTIDE SEQUENCE</scope>
    <source>
        <strain evidence="7">M08but</strain>
    </source>
</reference>
<sequence length="505" mass="57732">MPVADPVVRRYGQFLSALHETALALIDQPDPQALLQTILLRAAALTNTRHGYVYLCTPDDACMEIRVGMGFFEGQVGRRVRPGEGLGGQVWRTGRPLVVADYCRWERRLPDAALDPLRCAVGIPLRDERRVRGVMGLGHVAPERCFDADDIQLLERFAALALLALNKAELHLELRRELNERQKAEARIRESERRYRNFLESSPDPIVVYDMQGTATYVNPAFELTFGMSREKVLGKPIDFVPPDAWPETREAIAAMLRGEKIHLFETRRVTRDGRTLDVQLSSCLYRDDSGHPVGNIVTLRDVTEHRRAALALRRYQDQLEELVRERTAELNAANRRLAREVEERKEAQKALLRREVDLQAQSEHLEEVNTALRVLIKQREADKDELQKNVLDNVQQLVRPYLEQLKNTRLSTRQQTLLGILSTNLANIVSPFASRLANHFSHFTPTEIRVANLVKEGRTNEEIASELLVSKNTVLFHRHNIRKKLRLNGTARNLRSVLQTMDQP</sequence>
<dbReference type="PANTHER" id="PTHR44757:SF2">
    <property type="entry name" value="BIOFILM ARCHITECTURE MAINTENANCE PROTEIN MBAA"/>
    <property type="match status" value="1"/>
</dbReference>
<dbReference type="SMART" id="SM00091">
    <property type="entry name" value="PAS"/>
    <property type="match status" value="1"/>
</dbReference>
<dbReference type="NCBIfam" id="TIGR00229">
    <property type="entry name" value="sensory_box"/>
    <property type="match status" value="1"/>
</dbReference>
<dbReference type="SUPFAM" id="SSF55781">
    <property type="entry name" value="GAF domain-like"/>
    <property type="match status" value="1"/>
</dbReference>
<dbReference type="InterPro" id="IPR003018">
    <property type="entry name" value="GAF"/>
</dbReference>
<dbReference type="GO" id="GO:0003677">
    <property type="term" value="F:DNA binding"/>
    <property type="evidence" value="ECO:0007669"/>
    <property type="project" value="InterPro"/>
</dbReference>
<dbReference type="Gene3D" id="3.30.450.40">
    <property type="match status" value="1"/>
</dbReference>
<feature type="coiled-coil region" evidence="3">
    <location>
        <begin position="306"/>
        <end position="390"/>
    </location>
</feature>
<dbReference type="PROSITE" id="PS50043">
    <property type="entry name" value="HTH_LUXR_2"/>
    <property type="match status" value="1"/>
</dbReference>
<keyword evidence="2" id="KW-0804">Transcription</keyword>
<dbReference type="SMART" id="SM00065">
    <property type="entry name" value="GAF"/>
    <property type="match status" value="1"/>
</dbReference>
<dbReference type="InterPro" id="IPR036388">
    <property type="entry name" value="WH-like_DNA-bd_sf"/>
</dbReference>
<dbReference type="SUPFAM" id="SSF46894">
    <property type="entry name" value="C-terminal effector domain of the bipartite response regulators"/>
    <property type="match status" value="1"/>
</dbReference>
<dbReference type="PANTHER" id="PTHR44757">
    <property type="entry name" value="DIGUANYLATE CYCLASE DGCP"/>
    <property type="match status" value="1"/>
</dbReference>
<organism evidence="7 8">
    <name type="scientific">Desulfatitalea alkaliphila</name>
    <dbReference type="NCBI Taxonomy" id="2929485"/>
    <lineage>
        <taxon>Bacteria</taxon>
        <taxon>Pseudomonadati</taxon>
        <taxon>Thermodesulfobacteriota</taxon>
        <taxon>Desulfobacteria</taxon>
        <taxon>Desulfobacterales</taxon>
        <taxon>Desulfosarcinaceae</taxon>
        <taxon>Desulfatitalea</taxon>
    </lineage>
</organism>
<feature type="coiled-coil region" evidence="3">
    <location>
        <begin position="167"/>
        <end position="201"/>
    </location>
</feature>
<protein>
    <submittedName>
        <fullName evidence="7">PAS domain S-box protein</fullName>
    </submittedName>
</protein>
<name>A0AA41UIE6_9BACT</name>
<proteinExistence type="predicted"/>
<dbReference type="InterPro" id="IPR035965">
    <property type="entry name" value="PAS-like_dom_sf"/>
</dbReference>
<evidence type="ECO:0000259" key="5">
    <source>
        <dbReference type="PROSITE" id="PS50112"/>
    </source>
</evidence>
<dbReference type="InterPro" id="IPR016032">
    <property type="entry name" value="Sig_transdc_resp-reg_C-effctor"/>
</dbReference>
<dbReference type="InterPro" id="IPR029016">
    <property type="entry name" value="GAF-like_dom_sf"/>
</dbReference>
<keyword evidence="1" id="KW-0805">Transcription regulation</keyword>
<dbReference type="InterPro" id="IPR000014">
    <property type="entry name" value="PAS"/>
</dbReference>
<dbReference type="PROSITE" id="PS00622">
    <property type="entry name" value="HTH_LUXR_1"/>
    <property type="match status" value="1"/>
</dbReference>
<evidence type="ECO:0000256" key="2">
    <source>
        <dbReference type="ARBA" id="ARBA00023163"/>
    </source>
</evidence>
<dbReference type="Gene3D" id="3.30.450.20">
    <property type="entry name" value="PAS domain"/>
    <property type="match status" value="1"/>
</dbReference>
<dbReference type="AlphaFoldDB" id="A0AA41UIE6"/>
<feature type="domain" description="PAC" evidence="6">
    <location>
        <begin position="263"/>
        <end position="315"/>
    </location>
</feature>
<dbReference type="RefSeq" id="WP_246902871.1">
    <property type="nucleotide sequence ID" value="NZ_JALJRB010000002.1"/>
</dbReference>
<dbReference type="PRINTS" id="PR00038">
    <property type="entry name" value="HTHLUXR"/>
</dbReference>
<evidence type="ECO:0000313" key="8">
    <source>
        <dbReference type="Proteomes" id="UP001165427"/>
    </source>
</evidence>
<evidence type="ECO:0000259" key="6">
    <source>
        <dbReference type="PROSITE" id="PS50113"/>
    </source>
</evidence>
<dbReference type="InterPro" id="IPR013767">
    <property type="entry name" value="PAS_fold"/>
</dbReference>
<feature type="domain" description="HTH luxR-type" evidence="4">
    <location>
        <begin position="437"/>
        <end position="502"/>
    </location>
</feature>
<dbReference type="GO" id="GO:0006355">
    <property type="term" value="P:regulation of DNA-templated transcription"/>
    <property type="evidence" value="ECO:0007669"/>
    <property type="project" value="InterPro"/>
</dbReference>
<dbReference type="InterPro" id="IPR052155">
    <property type="entry name" value="Biofilm_reg_signaling"/>
</dbReference>
<dbReference type="PROSITE" id="PS50112">
    <property type="entry name" value="PAS"/>
    <property type="match status" value="1"/>
</dbReference>
<dbReference type="Proteomes" id="UP001165427">
    <property type="component" value="Unassembled WGS sequence"/>
</dbReference>
<keyword evidence="3" id="KW-0175">Coiled coil</keyword>
<keyword evidence="8" id="KW-1185">Reference proteome</keyword>
<comment type="caution">
    <text evidence="7">The sequence shown here is derived from an EMBL/GenBank/DDBJ whole genome shotgun (WGS) entry which is preliminary data.</text>
</comment>
<feature type="domain" description="PAS" evidence="5">
    <location>
        <begin position="191"/>
        <end position="260"/>
    </location>
</feature>
<dbReference type="SUPFAM" id="SSF55785">
    <property type="entry name" value="PYP-like sensor domain (PAS domain)"/>
    <property type="match status" value="1"/>
</dbReference>
<gene>
    <name evidence="7" type="ORF">MRX98_02910</name>
</gene>
<dbReference type="CDD" id="cd06170">
    <property type="entry name" value="LuxR_C_like"/>
    <property type="match status" value="1"/>
</dbReference>
<dbReference type="EMBL" id="JALJRB010000002">
    <property type="protein sequence ID" value="MCJ8499512.1"/>
    <property type="molecule type" value="Genomic_DNA"/>
</dbReference>
<dbReference type="PROSITE" id="PS50113">
    <property type="entry name" value="PAC"/>
    <property type="match status" value="1"/>
</dbReference>
<evidence type="ECO:0000313" key="7">
    <source>
        <dbReference type="EMBL" id="MCJ8499512.1"/>
    </source>
</evidence>
<dbReference type="InterPro" id="IPR000792">
    <property type="entry name" value="Tscrpt_reg_LuxR_C"/>
</dbReference>
<dbReference type="CDD" id="cd00130">
    <property type="entry name" value="PAS"/>
    <property type="match status" value="1"/>
</dbReference>
<dbReference type="InterPro" id="IPR000700">
    <property type="entry name" value="PAS-assoc_C"/>
</dbReference>
<dbReference type="Pfam" id="PF00196">
    <property type="entry name" value="GerE"/>
    <property type="match status" value="1"/>
</dbReference>
<evidence type="ECO:0000259" key="4">
    <source>
        <dbReference type="PROSITE" id="PS50043"/>
    </source>
</evidence>
<dbReference type="SMART" id="SM00421">
    <property type="entry name" value="HTH_LUXR"/>
    <property type="match status" value="1"/>
</dbReference>
<dbReference type="Pfam" id="PF13185">
    <property type="entry name" value="GAF_2"/>
    <property type="match status" value="1"/>
</dbReference>